<dbReference type="GO" id="GO:0072423">
    <property type="term" value="P:response to DNA damage checkpoint signaling"/>
    <property type="evidence" value="ECO:0007669"/>
    <property type="project" value="EnsemblFungi"/>
</dbReference>
<evidence type="ECO:0000256" key="4">
    <source>
        <dbReference type="RuleBase" id="RU369035"/>
    </source>
</evidence>
<comment type="caution">
    <text evidence="7">The sequence shown here is derived from an EMBL/GenBank/DDBJ whole genome shotgun (WGS) entry which is preliminary data.</text>
</comment>
<dbReference type="GO" id="GO:0003729">
    <property type="term" value="F:mRNA binding"/>
    <property type="evidence" value="ECO:0007669"/>
    <property type="project" value="TreeGrafter"/>
</dbReference>
<dbReference type="GO" id="GO:0005829">
    <property type="term" value="C:cytosol"/>
    <property type="evidence" value="ECO:0007669"/>
    <property type="project" value="EnsemblFungi"/>
</dbReference>
<dbReference type="AlphaFoldDB" id="A0A0W0CTP3"/>
<dbReference type="Gene3D" id="6.10.250.1660">
    <property type="match status" value="1"/>
</dbReference>
<dbReference type="VEuPathDB" id="FungiDB:CAGL0F06479g"/>
<organism evidence="7 8">
    <name type="scientific">Candida glabrata</name>
    <name type="common">Yeast</name>
    <name type="synonym">Torulopsis glabrata</name>
    <dbReference type="NCBI Taxonomy" id="5478"/>
    <lineage>
        <taxon>Eukaryota</taxon>
        <taxon>Fungi</taxon>
        <taxon>Dikarya</taxon>
        <taxon>Ascomycota</taxon>
        <taxon>Saccharomycotina</taxon>
        <taxon>Saccharomycetes</taxon>
        <taxon>Saccharomycetales</taxon>
        <taxon>Saccharomycetaceae</taxon>
        <taxon>Nakaseomyces</taxon>
    </lineage>
</organism>
<reference evidence="7 8" key="1">
    <citation type="submission" date="2015-10" db="EMBL/GenBank/DDBJ databases">
        <title>Draft genomes sequences of Candida glabrata isolates 1A, 1B, 2A, 2B, 3A and 3B.</title>
        <authorList>
            <person name="Haavelsrud O.E."/>
            <person name="Gaustad P."/>
        </authorList>
    </citation>
    <scope>NUCLEOTIDE SEQUENCE [LARGE SCALE GENOMIC DNA]</scope>
    <source>
        <strain evidence="7">910700640</strain>
    </source>
</reference>
<name>A0A0W0CTP3_CANGB</name>
<dbReference type="EMBL" id="LLZZ01000140">
    <property type="protein sequence ID" value="KTB00263.1"/>
    <property type="molecule type" value="Genomic_DNA"/>
</dbReference>
<keyword evidence="2 4" id="KW-0539">Nucleus</keyword>
<evidence type="ECO:0000256" key="5">
    <source>
        <dbReference type="SAM" id="MobiDB-lite"/>
    </source>
</evidence>
<dbReference type="GO" id="GO:0005739">
    <property type="term" value="C:mitochondrion"/>
    <property type="evidence" value="ECO:0007669"/>
    <property type="project" value="EnsemblFungi"/>
</dbReference>
<evidence type="ECO:0000259" key="6">
    <source>
        <dbReference type="Pfam" id="PF05843"/>
    </source>
</evidence>
<evidence type="ECO:0000313" key="7">
    <source>
        <dbReference type="EMBL" id="KTB00263.1"/>
    </source>
</evidence>
<dbReference type="Pfam" id="PF05843">
    <property type="entry name" value="Suf"/>
    <property type="match status" value="1"/>
</dbReference>
<evidence type="ECO:0000313" key="8">
    <source>
        <dbReference type="Proteomes" id="UP000054886"/>
    </source>
</evidence>
<dbReference type="InterPro" id="IPR008847">
    <property type="entry name" value="Suf"/>
</dbReference>
<keyword evidence="4" id="KW-0507">mRNA processing</keyword>
<gene>
    <name evidence="7" type="ORF">AO440_001369</name>
</gene>
<dbReference type="Gene3D" id="1.25.40.1040">
    <property type="match status" value="1"/>
</dbReference>
<accession>A0A0W0CTP3</accession>
<dbReference type="VEuPathDB" id="FungiDB:GVI51_F06061"/>
<dbReference type="VEuPathDB" id="FungiDB:B1J91_F06479g"/>
<dbReference type="PANTHER" id="PTHR19980:SF0">
    <property type="entry name" value="CLEAVAGE STIMULATION FACTOR SUBUNIT 3"/>
    <property type="match status" value="1"/>
</dbReference>
<dbReference type="SUPFAM" id="SSF48452">
    <property type="entry name" value="TPR-like"/>
    <property type="match status" value="1"/>
</dbReference>
<feature type="domain" description="Suppressor of forked" evidence="6">
    <location>
        <begin position="20"/>
        <end position="560"/>
    </location>
</feature>
<protein>
    <recommendedName>
        <fullName evidence="3 4">mRNA 3'-end-processing protein RNA14</fullName>
    </recommendedName>
</protein>
<dbReference type="InterPro" id="IPR011990">
    <property type="entry name" value="TPR-like_helical_dom_sf"/>
</dbReference>
<comment type="function">
    <text evidence="4">Component of the cleavage factor IA (CFIA) complex, which is involved in the endonucleolytic cleavage during polyadenylation-dependent pre-mRNA 3'-end formation.</text>
</comment>
<keyword evidence="1" id="KW-0677">Repeat</keyword>
<dbReference type="VEuPathDB" id="FungiDB:GWK60_F06039"/>
<feature type="region of interest" description="Disordered" evidence="5">
    <location>
        <begin position="571"/>
        <end position="599"/>
    </location>
</feature>
<evidence type="ECO:0000256" key="1">
    <source>
        <dbReference type="ARBA" id="ARBA00022737"/>
    </source>
</evidence>
<dbReference type="Proteomes" id="UP000054886">
    <property type="component" value="Unassembled WGS sequence"/>
</dbReference>
<evidence type="ECO:0000256" key="3">
    <source>
        <dbReference type="ARBA" id="ARBA00026188"/>
    </source>
</evidence>
<dbReference type="InterPro" id="IPR045243">
    <property type="entry name" value="Rna14-like"/>
</dbReference>
<dbReference type="SMART" id="SM00386">
    <property type="entry name" value="HAT"/>
    <property type="match status" value="7"/>
</dbReference>
<evidence type="ECO:0000256" key="2">
    <source>
        <dbReference type="ARBA" id="ARBA00023242"/>
    </source>
</evidence>
<dbReference type="GO" id="GO:0005848">
    <property type="term" value="C:mRNA cleavage stimulating factor complex"/>
    <property type="evidence" value="ECO:0007669"/>
    <property type="project" value="EnsemblFungi"/>
</dbReference>
<proteinExistence type="predicted"/>
<sequence>MSTTNEETQANASKDYSEDALKMSYAAQPLDIMRALKLIEYYESKDDYDNSRKLYAELHERFPLYSPLWTMHLQSELQRNEFDTVEKLLAQCLAGDLENNDLSLWSTYLDYVRRKNNLITGGQEARAVVIKAFKLVMDKCATFEPKASSFWNDYLGFLHQWKPMNKWEEQQRLDMIREVYKKMLCVPFDKLEKMWNQYTLWEQETNTLTARKFIGELSADYMKARSIYQELLNVTANIRRTSPLNLRTANKNNIPQYVLPCKKNDHTQLEAWLKWIAWEKENKLELTEDALKDRVTYVYKQAIQQLLFEPEIWYDYVMYEFDNDAARKNILKVALQANPTSPTLTFKLAECYEVENKSEEVQNCFEKTIDELLRQYKNDNGNDELSSDIIWERKTLTYIYCIYMNTMKRLSGLSAARAVFGKCRKLKKAMTHDIYVENAYLEFQNQNDHKTASKVLELGLKYFGDDGEYINKYMDFLSLLNRGSQMKTLFETSIEKVEDLRQSKKIYVKMIGYESKYGNLNNVYQLEKRFFEKFPDTDLIQLFSTRYKIQDDNKIKNLELTYKLPDIISSDGDPSGVDKSFKKRQIENDENLPDSKRQKSQPLLPKEILDILAVLPKKQYFKNAFLDPSNLVNYLNEQVKLADEEN</sequence>
<dbReference type="GO" id="GO:0180010">
    <property type="term" value="P:co-transcriptional mRNA 3'-end processing, cleavage and polyadenylation pathway"/>
    <property type="evidence" value="ECO:0007669"/>
    <property type="project" value="UniProtKB-UniRule"/>
</dbReference>
<dbReference type="InterPro" id="IPR003107">
    <property type="entry name" value="HAT"/>
</dbReference>
<dbReference type="PANTHER" id="PTHR19980">
    <property type="entry name" value="RNA CLEAVAGE STIMULATION FACTOR"/>
    <property type="match status" value="1"/>
</dbReference>
<keyword evidence="4" id="KW-0963">Cytoplasm</keyword>
<comment type="subcellular location">
    <subcellularLocation>
        <location evidence="4">Nucleus</location>
    </subcellularLocation>
    <subcellularLocation>
        <location evidence="4">Cytoplasm</location>
    </subcellularLocation>
    <text evidence="4">Nucleus and/or cytoplasm.</text>
</comment>